<gene>
    <name evidence="11" type="ORF">PMEA_00008039</name>
</gene>
<comment type="caution">
    <text evidence="11">The sequence shown here is derived from an EMBL/GenBank/DDBJ whole genome shotgun (WGS) entry which is preliminary data.</text>
</comment>
<keyword evidence="7" id="KW-0675">Receptor</keyword>
<evidence type="ECO:0000256" key="3">
    <source>
        <dbReference type="ARBA" id="ARBA00022692"/>
    </source>
</evidence>
<feature type="non-terminal residue" evidence="11">
    <location>
        <position position="115"/>
    </location>
</feature>
<dbReference type="Gene3D" id="1.20.1070.10">
    <property type="entry name" value="Rhodopsin 7-helix transmembrane proteins"/>
    <property type="match status" value="1"/>
</dbReference>
<dbReference type="PRINTS" id="PR00237">
    <property type="entry name" value="GPCRRHODOPSN"/>
</dbReference>
<dbReference type="PROSITE" id="PS50262">
    <property type="entry name" value="G_PROTEIN_RECEP_F1_2"/>
    <property type="match status" value="1"/>
</dbReference>
<keyword evidence="3 9" id="KW-0812">Transmembrane</keyword>
<keyword evidence="6 9" id="KW-0472">Membrane</keyword>
<evidence type="ECO:0000256" key="4">
    <source>
        <dbReference type="ARBA" id="ARBA00022989"/>
    </source>
</evidence>
<dbReference type="GO" id="GO:0005886">
    <property type="term" value="C:plasma membrane"/>
    <property type="evidence" value="ECO:0007669"/>
    <property type="project" value="UniProtKB-SubCell"/>
</dbReference>
<dbReference type="InterPro" id="IPR050569">
    <property type="entry name" value="TAAR"/>
</dbReference>
<evidence type="ECO:0000313" key="12">
    <source>
        <dbReference type="Proteomes" id="UP001159428"/>
    </source>
</evidence>
<dbReference type="InterPro" id="IPR000276">
    <property type="entry name" value="GPCR_Rhodpsn"/>
</dbReference>
<evidence type="ECO:0000256" key="8">
    <source>
        <dbReference type="ARBA" id="ARBA00023224"/>
    </source>
</evidence>
<reference evidence="11 12" key="1">
    <citation type="submission" date="2022-05" db="EMBL/GenBank/DDBJ databases">
        <authorList>
            <consortium name="Genoscope - CEA"/>
            <person name="William W."/>
        </authorList>
    </citation>
    <scope>NUCLEOTIDE SEQUENCE [LARGE SCALE GENOMIC DNA]</scope>
</reference>
<feature type="non-terminal residue" evidence="11">
    <location>
        <position position="1"/>
    </location>
</feature>
<name>A0AAU9WND2_9CNID</name>
<feature type="transmembrane region" description="Helical" evidence="9">
    <location>
        <begin position="74"/>
        <end position="96"/>
    </location>
</feature>
<feature type="domain" description="G-protein coupled receptors family 1 profile" evidence="10">
    <location>
        <begin position="16"/>
        <end position="115"/>
    </location>
</feature>
<feature type="transmembrane region" description="Helical" evidence="9">
    <location>
        <begin position="6"/>
        <end position="24"/>
    </location>
</feature>
<dbReference type="AlphaFoldDB" id="A0AAU9WND2"/>
<protein>
    <recommendedName>
        <fullName evidence="10">G-protein coupled receptors family 1 profile domain-containing protein</fullName>
    </recommendedName>
</protein>
<evidence type="ECO:0000256" key="9">
    <source>
        <dbReference type="SAM" id="Phobius"/>
    </source>
</evidence>
<dbReference type="GO" id="GO:0004930">
    <property type="term" value="F:G protein-coupled receptor activity"/>
    <property type="evidence" value="ECO:0007669"/>
    <property type="project" value="UniProtKB-KW"/>
</dbReference>
<evidence type="ECO:0000256" key="1">
    <source>
        <dbReference type="ARBA" id="ARBA00004651"/>
    </source>
</evidence>
<dbReference type="Pfam" id="PF00001">
    <property type="entry name" value="7tm_1"/>
    <property type="match status" value="1"/>
</dbReference>
<evidence type="ECO:0000256" key="6">
    <source>
        <dbReference type="ARBA" id="ARBA00023136"/>
    </source>
</evidence>
<keyword evidence="5" id="KW-0297">G-protein coupled receptor</keyword>
<organism evidence="11 12">
    <name type="scientific">Pocillopora meandrina</name>
    <dbReference type="NCBI Taxonomy" id="46732"/>
    <lineage>
        <taxon>Eukaryota</taxon>
        <taxon>Metazoa</taxon>
        <taxon>Cnidaria</taxon>
        <taxon>Anthozoa</taxon>
        <taxon>Hexacorallia</taxon>
        <taxon>Scleractinia</taxon>
        <taxon>Astrocoeniina</taxon>
        <taxon>Pocilloporidae</taxon>
        <taxon>Pocillopora</taxon>
    </lineage>
</organism>
<sequence length="115" mass="12542">FLAVFNFLLSIIASLGNLLILVALPKTCSLHSPSKILYRCLATTDFCVGVVAQPAFAVQLLYNNGERQELCYMSLRLGFCAGVILCGVSMTTLAALSVDRLLALLLTLRYRQIVT</sequence>
<evidence type="ECO:0000256" key="2">
    <source>
        <dbReference type="ARBA" id="ARBA00022475"/>
    </source>
</evidence>
<evidence type="ECO:0000259" key="10">
    <source>
        <dbReference type="PROSITE" id="PS50262"/>
    </source>
</evidence>
<comment type="subcellular location">
    <subcellularLocation>
        <location evidence="1">Cell membrane</location>
        <topology evidence="1">Multi-pass membrane protein</topology>
    </subcellularLocation>
</comment>
<keyword evidence="2" id="KW-1003">Cell membrane</keyword>
<evidence type="ECO:0000256" key="7">
    <source>
        <dbReference type="ARBA" id="ARBA00023170"/>
    </source>
</evidence>
<keyword evidence="12" id="KW-1185">Reference proteome</keyword>
<dbReference type="EMBL" id="CALNXJ010000017">
    <property type="protein sequence ID" value="CAH3119989.1"/>
    <property type="molecule type" value="Genomic_DNA"/>
</dbReference>
<keyword evidence="4 9" id="KW-1133">Transmembrane helix</keyword>
<dbReference type="InterPro" id="IPR017452">
    <property type="entry name" value="GPCR_Rhodpsn_7TM"/>
</dbReference>
<dbReference type="Proteomes" id="UP001159428">
    <property type="component" value="Unassembled WGS sequence"/>
</dbReference>
<dbReference type="SUPFAM" id="SSF81321">
    <property type="entry name" value="Family A G protein-coupled receptor-like"/>
    <property type="match status" value="1"/>
</dbReference>
<keyword evidence="8" id="KW-0807">Transducer</keyword>
<proteinExistence type="predicted"/>
<evidence type="ECO:0000256" key="5">
    <source>
        <dbReference type="ARBA" id="ARBA00023040"/>
    </source>
</evidence>
<feature type="transmembrane region" description="Helical" evidence="9">
    <location>
        <begin position="36"/>
        <end position="62"/>
    </location>
</feature>
<evidence type="ECO:0000313" key="11">
    <source>
        <dbReference type="EMBL" id="CAH3119989.1"/>
    </source>
</evidence>
<accession>A0AAU9WND2</accession>
<dbReference type="PANTHER" id="PTHR24249">
    <property type="entry name" value="HISTAMINE RECEPTOR-RELATED G-PROTEIN COUPLED RECEPTOR"/>
    <property type="match status" value="1"/>
</dbReference>